<gene>
    <name evidence="3" type="ORF">PVT71_08965</name>
</gene>
<protein>
    <submittedName>
        <fullName evidence="3">Peptidoglycan-binding domain-containing protein</fullName>
    </submittedName>
</protein>
<sequence length="554" mass="57032">MSLAAAPIPALADNAFVGGLVGGFIGSAIANQPRKQVVTRKYVAPSRSTASQGTGVSSATREMNRSTQTALNYFGFDAGTPDGIMGGRSRSAISAYQAHMGYPPTGQLTEYERDFLVSSYRRAQAGGPATAQMIASNPQGVRGLLTSFRDGQVTGPEQPSASAIAGHYGLPEVVAEAVNEIARSSDPSAEQLVQRSGFIQLSDINGDGQTDYILDTSVTGSAFWCNAQSCAVRVFASTPDGYERNDFQAFNVTPAMFTCQRGACAKTGAPQPQMAFVPVQPSQPQSPEPQTQMASVATPVPTAQPVVQGAGAPAAPAIPNFFGEAPAQASLQSQCNTLGLMTTTNGGYITESTMTDPSAALAEQLCLARSYAIAQGEALMAKVPGATPAQITDQCGGFGSLLSEQVAAISVKPRDEVLSDVNGFILASGMQPAQLEKTAQICLAAGYKSDDLDAALGSALLLVALGQAPYAELVGHHLSQGFGAAQRADLSLAWYGQALDALEAGAQPVFSPGMPERAGLLRKASMLLGGAAPAASAPVVTQAGAQIPTFTLSK</sequence>
<dbReference type="InterPro" id="IPR036365">
    <property type="entry name" value="PGBD-like_sf"/>
</dbReference>
<feature type="domain" description="Peptidoglycan binding-like" evidence="2">
    <location>
        <begin position="68"/>
        <end position="109"/>
    </location>
</feature>
<dbReference type="InterPro" id="IPR036366">
    <property type="entry name" value="PGBDSf"/>
</dbReference>
<dbReference type="InterPro" id="IPR002477">
    <property type="entry name" value="Peptidoglycan-bd-like"/>
</dbReference>
<name>A0AAU8ADQ3_9RHOB</name>
<reference evidence="3" key="1">
    <citation type="submission" date="2023-02" db="EMBL/GenBank/DDBJ databases">
        <title>Description and genomic characterization of Salipiger bruguierae sp. nov., isolated from the sediment of mangrove plant Bruguiera sexangula.</title>
        <authorList>
            <person name="Long M."/>
        </authorList>
    </citation>
    <scope>NUCLEOTIDE SEQUENCE</scope>
    <source>
        <strain evidence="3">H15</strain>
    </source>
</reference>
<accession>A0AAU8ADQ3</accession>
<feature type="compositionally biased region" description="Polar residues" evidence="1">
    <location>
        <begin position="46"/>
        <end position="63"/>
    </location>
</feature>
<organism evidence="3">
    <name type="scientific">Alloyangia sp. H15</name>
    <dbReference type="NCBI Taxonomy" id="3029062"/>
    <lineage>
        <taxon>Bacteria</taxon>
        <taxon>Pseudomonadati</taxon>
        <taxon>Pseudomonadota</taxon>
        <taxon>Alphaproteobacteria</taxon>
        <taxon>Rhodobacterales</taxon>
        <taxon>Roseobacteraceae</taxon>
        <taxon>Alloyangia</taxon>
    </lineage>
</organism>
<feature type="region of interest" description="Disordered" evidence="1">
    <location>
        <begin position="44"/>
        <end position="63"/>
    </location>
</feature>
<dbReference type="Pfam" id="PF01471">
    <property type="entry name" value="PG_binding_1"/>
    <property type="match status" value="1"/>
</dbReference>
<evidence type="ECO:0000256" key="1">
    <source>
        <dbReference type="SAM" id="MobiDB-lite"/>
    </source>
</evidence>
<dbReference type="RefSeq" id="WP_353471445.1">
    <property type="nucleotide sequence ID" value="NZ_CP123384.1"/>
</dbReference>
<evidence type="ECO:0000259" key="2">
    <source>
        <dbReference type="Pfam" id="PF01471"/>
    </source>
</evidence>
<dbReference type="SUPFAM" id="SSF47090">
    <property type="entry name" value="PGBD-like"/>
    <property type="match status" value="1"/>
</dbReference>
<dbReference type="EMBL" id="CP123384">
    <property type="protein sequence ID" value="XCC92617.1"/>
    <property type="molecule type" value="Genomic_DNA"/>
</dbReference>
<dbReference type="AlphaFoldDB" id="A0AAU8ADQ3"/>
<proteinExistence type="predicted"/>
<evidence type="ECO:0000313" key="3">
    <source>
        <dbReference type="EMBL" id="XCC92617.1"/>
    </source>
</evidence>
<dbReference type="Gene3D" id="1.10.101.10">
    <property type="entry name" value="PGBD-like superfamily/PGBD"/>
    <property type="match status" value="1"/>
</dbReference>